<evidence type="ECO:0000256" key="1">
    <source>
        <dbReference type="SAM" id="SignalP"/>
    </source>
</evidence>
<feature type="chain" id="PRO_5013567383" evidence="1">
    <location>
        <begin position="27"/>
        <end position="103"/>
    </location>
</feature>
<dbReference type="OrthoDB" id="5954868at2759"/>
<keyword evidence="1" id="KW-0732">Signal</keyword>
<evidence type="ECO:0000313" key="2">
    <source>
        <dbReference type="EMBL" id="PIO69606.1"/>
    </source>
</evidence>
<keyword evidence="3" id="KW-1185">Reference proteome</keyword>
<reference evidence="2 3" key="1">
    <citation type="submission" date="2015-09" db="EMBL/GenBank/DDBJ databases">
        <title>Draft genome of the parasitic nematode Teladorsagia circumcincta isolate WARC Sus (inbred).</title>
        <authorList>
            <person name="Mitreva M."/>
        </authorList>
    </citation>
    <scope>NUCLEOTIDE SEQUENCE [LARGE SCALE GENOMIC DNA]</scope>
    <source>
        <strain evidence="2 3">S</strain>
    </source>
</reference>
<name>A0A2G9UHF2_TELCI</name>
<sequence>MKTLARYALLCIGILLYGWLFHSDFSEEALDEGDAPLALQGSLELEEEPIVEDGPVECSMHSCFDYTKCTTKLKVYVYPDVDELPPSEVYRKILTAIRERCCS</sequence>
<protein>
    <submittedName>
        <fullName evidence="2">Uncharacterized protein</fullName>
    </submittedName>
</protein>
<dbReference type="AlphaFoldDB" id="A0A2G9UHF2"/>
<accession>A0A2G9UHF2</accession>
<proteinExistence type="predicted"/>
<dbReference type="EMBL" id="KZ346589">
    <property type="protein sequence ID" value="PIO69606.1"/>
    <property type="molecule type" value="Genomic_DNA"/>
</dbReference>
<gene>
    <name evidence="2" type="ORF">TELCIR_08567</name>
</gene>
<feature type="signal peptide" evidence="1">
    <location>
        <begin position="1"/>
        <end position="26"/>
    </location>
</feature>
<dbReference type="Proteomes" id="UP000230423">
    <property type="component" value="Unassembled WGS sequence"/>
</dbReference>
<organism evidence="2 3">
    <name type="scientific">Teladorsagia circumcincta</name>
    <name type="common">Brown stomach worm</name>
    <name type="synonym">Ostertagia circumcincta</name>
    <dbReference type="NCBI Taxonomy" id="45464"/>
    <lineage>
        <taxon>Eukaryota</taxon>
        <taxon>Metazoa</taxon>
        <taxon>Ecdysozoa</taxon>
        <taxon>Nematoda</taxon>
        <taxon>Chromadorea</taxon>
        <taxon>Rhabditida</taxon>
        <taxon>Rhabditina</taxon>
        <taxon>Rhabditomorpha</taxon>
        <taxon>Strongyloidea</taxon>
        <taxon>Trichostrongylidae</taxon>
        <taxon>Teladorsagia</taxon>
    </lineage>
</organism>
<evidence type="ECO:0000313" key="3">
    <source>
        <dbReference type="Proteomes" id="UP000230423"/>
    </source>
</evidence>